<dbReference type="RefSeq" id="WP_227704031.1">
    <property type="nucleotide sequence ID" value="NZ_JBEAAL010000021.1"/>
</dbReference>
<keyword evidence="2" id="KW-1185">Reference proteome</keyword>
<proteinExistence type="predicted"/>
<evidence type="ECO:0000313" key="2">
    <source>
        <dbReference type="Proteomes" id="UP001496627"/>
    </source>
</evidence>
<gene>
    <name evidence="1" type="ORF">ABK249_23760</name>
</gene>
<organism evidence="1 2">
    <name type="scientific">Neorhizobium phenanthreniclasticum</name>
    <dbReference type="NCBI Taxonomy" id="3157917"/>
    <lineage>
        <taxon>Bacteria</taxon>
        <taxon>Pseudomonadati</taxon>
        <taxon>Pseudomonadota</taxon>
        <taxon>Alphaproteobacteria</taxon>
        <taxon>Hyphomicrobiales</taxon>
        <taxon>Rhizobiaceae</taxon>
        <taxon>Rhizobium/Agrobacterium group</taxon>
        <taxon>Neorhizobium</taxon>
    </lineage>
</organism>
<accession>A0ABV0MA37</accession>
<name>A0ABV0MA37_9HYPH</name>
<reference evidence="1 2" key="1">
    <citation type="submission" date="2024-05" db="EMBL/GenBank/DDBJ databases">
        <title>Neorhizobium sp. Rsf11, a plant growth promoting and heavy metal resistant PAH-degrader.</title>
        <authorList>
            <person name="Golubev S.N."/>
            <person name="Muratova A.Y."/>
            <person name="Markelova M.I."/>
        </authorList>
    </citation>
    <scope>NUCLEOTIDE SEQUENCE [LARGE SCALE GENOMIC DNA]</scope>
    <source>
        <strain evidence="1 2">Rsf11</strain>
    </source>
</reference>
<evidence type="ECO:0000313" key="1">
    <source>
        <dbReference type="EMBL" id="MEQ1407945.1"/>
    </source>
</evidence>
<protein>
    <submittedName>
        <fullName evidence="1">Uncharacterized protein</fullName>
    </submittedName>
</protein>
<dbReference type="Proteomes" id="UP001496627">
    <property type="component" value="Unassembled WGS sequence"/>
</dbReference>
<comment type="caution">
    <text evidence="1">The sequence shown here is derived from an EMBL/GenBank/DDBJ whole genome shotgun (WGS) entry which is preliminary data.</text>
</comment>
<sequence>MTASASVTIVLPRTDTAPPVRWAAAELQNALARRNVEARIADTAQSGIVINVFGAGLPDTRELPVELPEAPESFVLVRQGDIITAWGSDTRGLVFALTELADRVRFAPGQDLFEGTFPLVEQPSARVRSMSRLFCSEQEDKIWFYDRQQWREYLSMLAANRFNRFSLALGFGYNYPYHNPWITDVYFYFPYPYLLNLPAHDVRVEELPDDERELNLEMLKFIGREAAKRGLEFQLALWTQRYDFDDVPRANYTVTGITKDNLAPYCREAITTLLKEVPEITGLTFRVHVEGGIAEGEYGFWEEAFAGVAAAGRPIEIDMHGKGLDHRMIGIARASGMPIAASPKYLAEHMGPPYHQSAIRDKEYPPEVARSEREQLSEGSRKFLRYSYGDLLTADKDYKVIYRIWPGTQRVLLWGDPEFAAGYGRSSMFAGSDGVEWCEPLGFKGRMGTGIPGGRFNYQKQGLATRYDWQKYDYQYRVWGRLLYNPDAPRESWMRYLTKTCGDTAEACEKGLSWASRVLPLVTLAHGPSASNNHYWPEVYTNLALIDGSGRRAYGSDMEGPVRFGNAPTFDPALFANAREYIELLLNGKASHRYTPLDVADWLDEMAHGCESAVLKATGTKSFGNIAVQRMIVDIQICAGLARFFAERFRAACWAELFVATKVTTLMDRVIDHANRSLMAWEKIADISRDLYMDDLTYGPQSWLRGSWHSRLPEMRAELADLESLRGGGFYESVRAEPAVAATIAALEARQPVSSSASSVHGAPTFKPGEDFVVRFAGETDGEPLLHCRHVNQAERWISLPMRRREDSFVATIPGDYTRSKYHLQYFVSFERDGRNFLSPGLQPNLANEPYLTSLQERGWQ</sequence>
<dbReference type="EMBL" id="JBEAAL010000021">
    <property type="protein sequence ID" value="MEQ1407945.1"/>
    <property type="molecule type" value="Genomic_DNA"/>
</dbReference>